<accession>A0AAV5V5K4</accession>
<feature type="non-terminal residue" evidence="2">
    <location>
        <position position="159"/>
    </location>
</feature>
<dbReference type="Proteomes" id="UP001432322">
    <property type="component" value="Unassembled WGS sequence"/>
</dbReference>
<gene>
    <name evidence="2" type="ORF">PFISCL1PPCAC_4869</name>
</gene>
<feature type="signal peptide" evidence="1">
    <location>
        <begin position="1"/>
        <end position="16"/>
    </location>
</feature>
<keyword evidence="1" id="KW-0732">Signal</keyword>
<feature type="chain" id="PRO_5043910444" evidence="1">
    <location>
        <begin position="17"/>
        <end position="159"/>
    </location>
</feature>
<feature type="non-terminal residue" evidence="2">
    <location>
        <position position="1"/>
    </location>
</feature>
<name>A0AAV5V5K4_9BILA</name>
<keyword evidence="3" id="KW-1185">Reference proteome</keyword>
<dbReference type="AlphaFoldDB" id="A0AAV5V5K4"/>
<dbReference type="EMBL" id="BTSY01000002">
    <property type="protein sequence ID" value="GMT13572.1"/>
    <property type="molecule type" value="Genomic_DNA"/>
</dbReference>
<sequence>LLYAILLSAFTTLASACDLDKVTIEGSVFCPGPGRIHIVGMEVYLTESRFGLNNNQIITKVSTNETGRFLFSVDTCDKLIVFIAFRCDSINATAVINQCPNRFREDSSGIWIDDKFCPSFHFGPQWAYKQILIAEADKHRDNNEAKVMLADTLLEPSEM</sequence>
<evidence type="ECO:0000256" key="1">
    <source>
        <dbReference type="SAM" id="SignalP"/>
    </source>
</evidence>
<evidence type="ECO:0000313" key="2">
    <source>
        <dbReference type="EMBL" id="GMT13572.1"/>
    </source>
</evidence>
<protein>
    <submittedName>
        <fullName evidence="2">Uncharacterized protein</fullName>
    </submittedName>
</protein>
<proteinExistence type="predicted"/>
<comment type="caution">
    <text evidence="2">The sequence shown here is derived from an EMBL/GenBank/DDBJ whole genome shotgun (WGS) entry which is preliminary data.</text>
</comment>
<reference evidence="2" key="1">
    <citation type="submission" date="2023-10" db="EMBL/GenBank/DDBJ databases">
        <title>Genome assembly of Pristionchus species.</title>
        <authorList>
            <person name="Yoshida K."/>
            <person name="Sommer R.J."/>
        </authorList>
    </citation>
    <scope>NUCLEOTIDE SEQUENCE</scope>
    <source>
        <strain evidence="2">RS5133</strain>
    </source>
</reference>
<evidence type="ECO:0000313" key="3">
    <source>
        <dbReference type="Proteomes" id="UP001432322"/>
    </source>
</evidence>
<organism evidence="2 3">
    <name type="scientific">Pristionchus fissidentatus</name>
    <dbReference type="NCBI Taxonomy" id="1538716"/>
    <lineage>
        <taxon>Eukaryota</taxon>
        <taxon>Metazoa</taxon>
        <taxon>Ecdysozoa</taxon>
        <taxon>Nematoda</taxon>
        <taxon>Chromadorea</taxon>
        <taxon>Rhabditida</taxon>
        <taxon>Rhabditina</taxon>
        <taxon>Diplogasteromorpha</taxon>
        <taxon>Diplogasteroidea</taxon>
        <taxon>Neodiplogasteridae</taxon>
        <taxon>Pristionchus</taxon>
    </lineage>
</organism>